<sequence length="73" mass="8198">MKGDLIDLKEKWGFTVTLMGTWRWPIKRGKILSDGPAGCWRTLPLSGSVSIQLSCIGNHPPLYSTFKPLRLLN</sequence>
<dbReference type="EMBL" id="CM055752">
    <property type="protein sequence ID" value="KAJ7992285.1"/>
    <property type="molecule type" value="Genomic_DNA"/>
</dbReference>
<accession>A0ACC2FM28</accession>
<name>A0ACC2FM28_DALPE</name>
<protein>
    <submittedName>
        <fullName evidence="1">Uncharacterized protein</fullName>
    </submittedName>
</protein>
<proteinExistence type="predicted"/>
<evidence type="ECO:0000313" key="1">
    <source>
        <dbReference type="EMBL" id="KAJ7992285.1"/>
    </source>
</evidence>
<dbReference type="Proteomes" id="UP001157502">
    <property type="component" value="Chromosome 25"/>
</dbReference>
<comment type="caution">
    <text evidence="1">The sequence shown here is derived from an EMBL/GenBank/DDBJ whole genome shotgun (WGS) entry which is preliminary data.</text>
</comment>
<reference evidence="1" key="1">
    <citation type="submission" date="2021-05" db="EMBL/GenBank/DDBJ databases">
        <authorList>
            <person name="Pan Q."/>
            <person name="Jouanno E."/>
            <person name="Zahm M."/>
            <person name="Klopp C."/>
            <person name="Cabau C."/>
            <person name="Louis A."/>
            <person name="Berthelot C."/>
            <person name="Parey E."/>
            <person name="Roest Crollius H."/>
            <person name="Montfort J."/>
            <person name="Robinson-Rechavi M."/>
            <person name="Bouchez O."/>
            <person name="Lampietro C."/>
            <person name="Lopez Roques C."/>
            <person name="Donnadieu C."/>
            <person name="Postlethwait J."/>
            <person name="Bobe J."/>
            <person name="Dillon D."/>
            <person name="Chandos A."/>
            <person name="von Hippel F."/>
            <person name="Guiguen Y."/>
        </authorList>
    </citation>
    <scope>NUCLEOTIDE SEQUENCE</scope>
    <source>
        <strain evidence="1">YG-Jan2019</strain>
    </source>
</reference>
<organism evidence="1 2">
    <name type="scientific">Dallia pectoralis</name>
    <name type="common">Alaska blackfish</name>
    <dbReference type="NCBI Taxonomy" id="75939"/>
    <lineage>
        <taxon>Eukaryota</taxon>
        <taxon>Metazoa</taxon>
        <taxon>Chordata</taxon>
        <taxon>Craniata</taxon>
        <taxon>Vertebrata</taxon>
        <taxon>Euteleostomi</taxon>
        <taxon>Actinopterygii</taxon>
        <taxon>Neopterygii</taxon>
        <taxon>Teleostei</taxon>
        <taxon>Protacanthopterygii</taxon>
        <taxon>Esociformes</taxon>
        <taxon>Umbridae</taxon>
        <taxon>Dallia</taxon>
    </lineage>
</organism>
<gene>
    <name evidence="1" type="ORF">DPEC_G00276930</name>
</gene>
<evidence type="ECO:0000313" key="2">
    <source>
        <dbReference type="Proteomes" id="UP001157502"/>
    </source>
</evidence>
<keyword evidence="2" id="KW-1185">Reference proteome</keyword>